<feature type="region of interest" description="Disordered" evidence="1">
    <location>
        <begin position="1"/>
        <end position="56"/>
    </location>
</feature>
<protein>
    <submittedName>
        <fullName evidence="2">Uncharacterized protein</fullName>
    </submittedName>
</protein>
<evidence type="ECO:0000313" key="3">
    <source>
        <dbReference type="Proteomes" id="UP000824469"/>
    </source>
</evidence>
<dbReference type="EMBL" id="JAHRHJ020000006">
    <property type="protein sequence ID" value="KAH9311812.1"/>
    <property type="molecule type" value="Genomic_DNA"/>
</dbReference>
<organism evidence="2 3">
    <name type="scientific">Taxus chinensis</name>
    <name type="common">Chinese yew</name>
    <name type="synonym">Taxus wallichiana var. chinensis</name>
    <dbReference type="NCBI Taxonomy" id="29808"/>
    <lineage>
        <taxon>Eukaryota</taxon>
        <taxon>Viridiplantae</taxon>
        <taxon>Streptophyta</taxon>
        <taxon>Embryophyta</taxon>
        <taxon>Tracheophyta</taxon>
        <taxon>Spermatophyta</taxon>
        <taxon>Pinopsida</taxon>
        <taxon>Pinidae</taxon>
        <taxon>Conifers II</taxon>
        <taxon>Cupressales</taxon>
        <taxon>Taxaceae</taxon>
        <taxon>Taxus</taxon>
    </lineage>
</organism>
<keyword evidence="3" id="KW-1185">Reference proteome</keyword>
<feature type="compositionally biased region" description="Basic and acidic residues" evidence="1">
    <location>
        <begin position="9"/>
        <end position="28"/>
    </location>
</feature>
<proteinExistence type="predicted"/>
<dbReference type="AlphaFoldDB" id="A0AA38L8W4"/>
<reference evidence="2 3" key="1">
    <citation type="journal article" date="2021" name="Nat. Plants">
        <title>The Taxus genome provides insights into paclitaxel biosynthesis.</title>
        <authorList>
            <person name="Xiong X."/>
            <person name="Gou J."/>
            <person name="Liao Q."/>
            <person name="Li Y."/>
            <person name="Zhou Q."/>
            <person name="Bi G."/>
            <person name="Li C."/>
            <person name="Du R."/>
            <person name="Wang X."/>
            <person name="Sun T."/>
            <person name="Guo L."/>
            <person name="Liang H."/>
            <person name="Lu P."/>
            <person name="Wu Y."/>
            <person name="Zhang Z."/>
            <person name="Ro D.K."/>
            <person name="Shang Y."/>
            <person name="Huang S."/>
            <person name="Yan J."/>
        </authorList>
    </citation>
    <scope>NUCLEOTIDE SEQUENCE [LARGE SCALE GENOMIC DNA]</scope>
    <source>
        <strain evidence="2">Ta-2019</strain>
    </source>
</reference>
<sequence length="56" mass="6183">MDPNRPVRPKWDRQSSGPKRREPAEPAEKSPVSPKQSGTIGPKMLEPAESAEMSPE</sequence>
<evidence type="ECO:0000313" key="2">
    <source>
        <dbReference type="EMBL" id="KAH9311812.1"/>
    </source>
</evidence>
<feature type="non-terminal residue" evidence="2">
    <location>
        <position position="56"/>
    </location>
</feature>
<name>A0AA38L8W4_TAXCH</name>
<accession>A0AA38L8W4</accession>
<gene>
    <name evidence="2" type="ORF">KI387_026847</name>
</gene>
<evidence type="ECO:0000256" key="1">
    <source>
        <dbReference type="SAM" id="MobiDB-lite"/>
    </source>
</evidence>
<dbReference type="Proteomes" id="UP000824469">
    <property type="component" value="Unassembled WGS sequence"/>
</dbReference>
<comment type="caution">
    <text evidence="2">The sequence shown here is derived from an EMBL/GenBank/DDBJ whole genome shotgun (WGS) entry which is preliminary data.</text>
</comment>